<keyword evidence="1" id="KW-0812">Transmembrane</keyword>
<evidence type="ECO:0000313" key="3">
    <source>
        <dbReference type="RefSeq" id="XP_013163236.1"/>
    </source>
</evidence>
<evidence type="ECO:0000259" key="2">
    <source>
        <dbReference type="Pfam" id="PF01757"/>
    </source>
</evidence>
<dbReference type="KEGG" id="pxu:106114534"/>
<dbReference type="RefSeq" id="XP_013163236.1">
    <property type="nucleotide sequence ID" value="XM_013307782.1"/>
</dbReference>
<organism evidence="3">
    <name type="scientific">Papilio xuthus</name>
    <name type="common">Asian swallowtail butterfly</name>
    <dbReference type="NCBI Taxonomy" id="66420"/>
    <lineage>
        <taxon>Eukaryota</taxon>
        <taxon>Metazoa</taxon>
        <taxon>Ecdysozoa</taxon>
        <taxon>Arthropoda</taxon>
        <taxon>Hexapoda</taxon>
        <taxon>Insecta</taxon>
        <taxon>Pterygota</taxon>
        <taxon>Neoptera</taxon>
        <taxon>Endopterygota</taxon>
        <taxon>Lepidoptera</taxon>
        <taxon>Glossata</taxon>
        <taxon>Ditrysia</taxon>
        <taxon>Papilionoidea</taxon>
        <taxon>Papilionidae</taxon>
        <taxon>Papilioninae</taxon>
        <taxon>Papilio</taxon>
    </lineage>
</organism>
<gene>
    <name evidence="3" type="primary">LOC106114534</name>
</gene>
<dbReference type="InterPro" id="IPR052728">
    <property type="entry name" value="O2_lipid_transport_reg"/>
</dbReference>
<dbReference type="AlphaFoldDB" id="A0AAJ6Z1J3"/>
<reference evidence="3" key="1">
    <citation type="submission" date="2025-08" db="UniProtKB">
        <authorList>
            <consortium name="RefSeq"/>
        </authorList>
    </citation>
    <scope>IDENTIFICATION</scope>
</reference>
<dbReference type="GO" id="GO:0016747">
    <property type="term" value="F:acyltransferase activity, transferring groups other than amino-acyl groups"/>
    <property type="evidence" value="ECO:0007669"/>
    <property type="project" value="InterPro"/>
</dbReference>
<keyword evidence="1" id="KW-0472">Membrane</keyword>
<feature type="transmembrane region" description="Helical" evidence="1">
    <location>
        <begin position="313"/>
        <end position="333"/>
    </location>
</feature>
<sequence length="647" mass="76022">MHKLCCDAYIIKANMNKNMIIIILFFIFCRASAVIYQLNKTEYVKMPPMFHLDRYELCIDQTGGIYCIAEIDLVADSDNDLLKMIREYSERKETHFNHSRLHYGICLTKMCKDYLKPNTTSSKDFNLVIEQCLNTSFWEQYKLKTRIKEDTMCHTKDQYYPIEPIDIVVAVILLCILILNLSGSVYHILIVKKNYSGNKWLLYFSIQRNWSKLIETTDNRKNERLKGLNGMKVITTTLIVLLHSQIPFAFFVDNEQFLERGYSNIFYHLLFDGTVIVQTFFVISGCLASYNLQLKSKENTIWKRICKRILLRWLRLTPIYAITLAITASWLRFAGSGPMWHKFIGPEIADCRRDGWQNMLYINNYFDNTRCMAHTWYVAADMQLFVLGTFTLVLTRSNQRRQVVLWSMFVLSLFIVPLHTYFQNLYAHVIIAPELVIEFFVKDSTFNHSYKRGHTNMPCYILGLIAGLIVFKLQKKQINIEKYKKYKYMFWAICPMMVILILCCGFLYMDGVTPHLEVRAAFSGIYRPLFGFFIFFFILGMVIKLENVYRPILEWRFWTSIVRLSYAVYIVHVMLIQISVYSRTTLNHSTTYEAIKTSLGTITLSYLFAIPFWLLIESPISQLAQHLTSTREIKVESKYQCARTLVN</sequence>
<keyword evidence="1" id="KW-1133">Transmembrane helix</keyword>
<dbReference type="Proteomes" id="UP000694872">
    <property type="component" value="Unplaced"/>
</dbReference>
<proteinExistence type="predicted"/>
<dbReference type="PANTHER" id="PTHR11161:SF22">
    <property type="entry name" value="ACYLTRANSFERASE 3 DOMAIN-CONTAINING PROTEIN-RELATED"/>
    <property type="match status" value="1"/>
</dbReference>
<feature type="transmembrane region" description="Helical" evidence="1">
    <location>
        <begin position="594"/>
        <end position="616"/>
    </location>
</feature>
<protein>
    <submittedName>
        <fullName evidence="3">Nose resistant to fluoxetine protein 6-like isoform X1</fullName>
    </submittedName>
</protein>
<feature type="transmembrane region" description="Helical" evidence="1">
    <location>
        <begin position="233"/>
        <end position="253"/>
    </location>
</feature>
<feature type="transmembrane region" description="Helical" evidence="1">
    <location>
        <begin position="455"/>
        <end position="474"/>
    </location>
</feature>
<feature type="transmembrane region" description="Helical" evidence="1">
    <location>
        <begin position="529"/>
        <end position="549"/>
    </location>
</feature>
<feature type="transmembrane region" description="Helical" evidence="1">
    <location>
        <begin position="375"/>
        <end position="394"/>
    </location>
</feature>
<accession>A0AAJ6Z1J3</accession>
<dbReference type="InterPro" id="IPR002656">
    <property type="entry name" value="Acyl_transf_3_dom"/>
</dbReference>
<dbReference type="PANTHER" id="PTHR11161">
    <property type="entry name" value="O-ACYLTRANSFERASE"/>
    <property type="match status" value="1"/>
</dbReference>
<feature type="transmembrane region" description="Helical" evidence="1">
    <location>
        <begin position="561"/>
        <end position="582"/>
    </location>
</feature>
<feature type="transmembrane region" description="Helical" evidence="1">
    <location>
        <begin position="486"/>
        <end position="509"/>
    </location>
</feature>
<feature type="domain" description="Acyltransferase 3" evidence="2">
    <location>
        <begin position="226"/>
        <end position="609"/>
    </location>
</feature>
<feature type="transmembrane region" description="Helical" evidence="1">
    <location>
        <begin position="265"/>
        <end position="292"/>
    </location>
</feature>
<feature type="transmembrane region" description="Helical" evidence="1">
    <location>
        <begin position="20"/>
        <end position="38"/>
    </location>
</feature>
<name>A0AAJ6Z1J3_PAPXU</name>
<dbReference type="Pfam" id="PF01757">
    <property type="entry name" value="Acyl_transf_3"/>
    <property type="match status" value="1"/>
</dbReference>
<feature type="transmembrane region" description="Helical" evidence="1">
    <location>
        <begin position="403"/>
        <end position="422"/>
    </location>
</feature>
<dbReference type="GeneID" id="106114534"/>
<feature type="transmembrane region" description="Helical" evidence="1">
    <location>
        <begin position="167"/>
        <end position="189"/>
    </location>
</feature>
<evidence type="ECO:0000256" key="1">
    <source>
        <dbReference type="SAM" id="Phobius"/>
    </source>
</evidence>